<evidence type="ECO:0000256" key="1">
    <source>
        <dbReference type="ARBA" id="ARBA00004651"/>
    </source>
</evidence>
<keyword evidence="9" id="KW-1185">Reference proteome</keyword>
<reference evidence="8" key="1">
    <citation type="journal article" date="2014" name="Int. J. Syst. Evol. Microbiol.">
        <title>Complete genome sequence of Corynebacterium casei LMG S-19264T (=DSM 44701T), isolated from a smear-ripened cheese.</title>
        <authorList>
            <consortium name="US DOE Joint Genome Institute (JGI-PGF)"/>
            <person name="Walter F."/>
            <person name="Albersmeier A."/>
            <person name="Kalinowski J."/>
            <person name="Ruckert C."/>
        </authorList>
    </citation>
    <scope>NUCLEOTIDE SEQUENCE</scope>
    <source>
        <strain evidence="8">NBRC 101628</strain>
    </source>
</reference>
<dbReference type="GO" id="GO:0005886">
    <property type="term" value="C:plasma membrane"/>
    <property type="evidence" value="ECO:0007669"/>
    <property type="project" value="UniProtKB-SubCell"/>
</dbReference>
<protein>
    <submittedName>
        <fullName evidence="8">ATP synthase F0 subunit A</fullName>
    </submittedName>
</protein>
<evidence type="ECO:0000256" key="5">
    <source>
        <dbReference type="ARBA" id="ARBA00022989"/>
    </source>
</evidence>
<keyword evidence="3" id="KW-1003">Cell membrane</keyword>
<evidence type="ECO:0000256" key="6">
    <source>
        <dbReference type="ARBA" id="ARBA00023136"/>
    </source>
</evidence>
<evidence type="ECO:0000313" key="9">
    <source>
        <dbReference type="Proteomes" id="UP001161422"/>
    </source>
</evidence>
<proteinExistence type="inferred from homology"/>
<dbReference type="Pfam" id="PF03994">
    <property type="entry name" value="DUF350"/>
    <property type="match status" value="2"/>
</dbReference>
<feature type="transmembrane region" description="Helical" evidence="7">
    <location>
        <begin position="51"/>
        <end position="74"/>
    </location>
</feature>
<comment type="subcellular location">
    <subcellularLocation>
        <location evidence="1">Cell membrane</location>
        <topology evidence="1">Multi-pass membrane protein</topology>
    </subcellularLocation>
</comment>
<comment type="caution">
    <text evidence="8">The sequence shown here is derived from an EMBL/GenBank/DDBJ whole genome shotgun (WGS) entry which is preliminary data.</text>
</comment>
<dbReference type="PANTHER" id="PTHR40043:SF1">
    <property type="entry name" value="UPF0719 INNER MEMBRANE PROTEIN YJFL"/>
    <property type="match status" value="1"/>
</dbReference>
<keyword evidence="4 7" id="KW-0812">Transmembrane</keyword>
<dbReference type="RefSeq" id="WP_095505662.1">
    <property type="nucleotide sequence ID" value="NZ_BSNC01000003.1"/>
</dbReference>
<dbReference type="PANTHER" id="PTHR40043">
    <property type="entry name" value="UPF0719 INNER MEMBRANE PROTEIN YJFL"/>
    <property type="match status" value="1"/>
</dbReference>
<name>A0AA37RVI3_9GAMM</name>
<dbReference type="InterPro" id="IPR007140">
    <property type="entry name" value="DUF350"/>
</dbReference>
<evidence type="ECO:0000256" key="3">
    <source>
        <dbReference type="ARBA" id="ARBA00022475"/>
    </source>
</evidence>
<keyword evidence="6 7" id="KW-0472">Membrane</keyword>
<feature type="transmembrane region" description="Helical" evidence="7">
    <location>
        <begin position="118"/>
        <end position="141"/>
    </location>
</feature>
<feature type="transmembrane region" description="Helical" evidence="7">
    <location>
        <begin position="153"/>
        <end position="174"/>
    </location>
</feature>
<accession>A0AA37RVI3</accession>
<dbReference type="AlphaFoldDB" id="A0AA37RVI3"/>
<feature type="transmembrane region" description="Helical" evidence="7">
    <location>
        <begin position="206"/>
        <end position="224"/>
    </location>
</feature>
<gene>
    <name evidence="8" type="ORF">GCM10007895_09780</name>
</gene>
<reference evidence="8" key="2">
    <citation type="submission" date="2023-01" db="EMBL/GenBank/DDBJ databases">
        <title>Draft genome sequence of Paraferrimonas sedimenticola strain NBRC 101628.</title>
        <authorList>
            <person name="Sun Q."/>
            <person name="Mori K."/>
        </authorList>
    </citation>
    <scope>NUCLEOTIDE SEQUENCE</scope>
    <source>
        <strain evidence="8">NBRC 101628</strain>
    </source>
</reference>
<comment type="similarity">
    <text evidence="2">Belongs to the UPF0719 family.</text>
</comment>
<evidence type="ECO:0000256" key="4">
    <source>
        <dbReference type="ARBA" id="ARBA00022692"/>
    </source>
</evidence>
<sequence length="297" mass="32329">MMNDIGISQELAIILVIDLAIAMLLLTLMRYIQGWWGRVNTTHELAEKDNFAFGISTAGAVLALAIVLTGAITGEAAESYLMEAIGMTAYGGFGLILIKLGRWLHDKVALNQIDKPTLIVEGNMAVAVVDASVAIATAIIIRANLLWAEGLSINTFIAIFSGFLVAQFMLLVMTRLREYLYQRRNPNGGLQVALAQGQLAIAIRHGGYLVALALTFKSASYFIVFDEFAYLTNIVGWLIYSVVMLFVLSILLMIAKRLVLANVNLTREVDQQQNVGVATIEMCISIGIALILTSLMA</sequence>
<organism evidence="8 9">
    <name type="scientific">Paraferrimonas sedimenticola</name>
    <dbReference type="NCBI Taxonomy" id="375674"/>
    <lineage>
        <taxon>Bacteria</taxon>
        <taxon>Pseudomonadati</taxon>
        <taxon>Pseudomonadota</taxon>
        <taxon>Gammaproteobacteria</taxon>
        <taxon>Alteromonadales</taxon>
        <taxon>Ferrimonadaceae</taxon>
        <taxon>Paraferrimonas</taxon>
    </lineage>
</organism>
<dbReference type="Proteomes" id="UP001161422">
    <property type="component" value="Unassembled WGS sequence"/>
</dbReference>
<feature type="transmembrane region" description="Helical" evidence="7">
    <location>
        <begin position="12"/>
        <end position="31"/>
    </location>
</feature>
<feature type="transmembrane region" description="Helical" evidence="7">
    <location>
        <begin position="230"/>
        <end position="254"/>
    </location>
</feature>
<feature type="transmembrane region" description="Helical" evidence="7">
    <location>
        <begin position="80"/>
        <end position="98"/>
    </location>
</feature>
<evidence type="ECO:0000256" key="7">
    <source>
        <dbReference type="SAM" id="Phobius"/>
    </source>
</evidence>
<dbReference type="EMBL" id="BSNC01000003">
    <property type="protein sequence ID" value="GLP95672.1"/>
    <property type="molecule type" value="Genomic_DNA"/>
</dbReference>
<keyword evidence="5 7" id="KW-1133">Transmembrane helix</keyword>
<feature type="transmembrane region" description="Helical" evidence="7">
    <location>
        <begin position="275"/>
        <end position="296"/>
    </location>
</feature>
<evidence type="ECO:0000313" key="8">
    <source>
        <dbReference type="EMBL" id="GLP95672.1"/>
    </source>
</evidence>
<evidence type="ECO:0000256" key="2">
    <source>
        <dbReference type="ARBA" id="ARBA00005779"/>
    </source>
</evidence>